<dbReference type="GO" id="GO:0008270">
    <property type="term" value="F:zinc ion binding"/>
    <property type="evidence" value="ECO:0007669"/>
    <property type="project" value="UniProtKB-KW"/>
</dbReference>
<dbReference type="SUPFAM" id="SSF50630">
    <property type="entry name" value="Acid proteases"/>
    <property type="match status" value="1"/>
</dbReference>
<feature type="compositionally biased region" description="Polar residues" evidence="2">
    <location>
        <begin position="341"/>
        <end position="352"/>
    </location>
</feature>
<dbReference type="InterPro" id="IPR005162">
    <property type="entry name" value="Retrotrans_gag_dom"/>
</dbReference>
<dbReference type="InterPro" id="IPR021109">
    <property type="entry name" value="Peptidase_aspartic_dom_sf"/>
</dbReference>
<dbReference type="GO" id="GO:0003676">
    <property type="term" value="F:nucleic acid binding"/>
    <property type="evidence" value="ECO:0007669"/>
    <property type="project" value="InterPro"/>
</dbReference>
<feature type="region of interest" description="Disordered" evidence="2">
    <location>
        <begin position="799"/>
        <end position="829"/>
    </location>
</feature>
<protein>
    <submittedName>
        <fullName evidence="4">F7F22.17</fullName>
    </submittedName>
</protein>
<keyword evidence="1" id="KW-0479">Metal-binding</keyword>
<dbReference type="InterPro" id="IPR001878">
    <property type="entry name" value="Znf_CCHC"/>
</dbReference>
<dbReference type="PANTHER" id="PTHR33067:SF31">
    <property type="entry name" value="RNA-DIRECTED DNA POLYMERASE"/>
    <property type="match status" value="1"/>
</dbReference>
<dbReference type="EMBL" id="JAMFTS010000004">
    <property type="protein sequence ID" value="KAJ4756970.1"/>
    <property type="molecule type" value="Genomic_DNA"/>
</dbReference>
<proteinExistence type="predicted"/>
<dbReference type="CDD" id="cd00303">
    <property type="entry name" value="retropepsin_like"/>
    <property type="match status" value="1"/>
</dbReference>
<feature type="region of interest" description="Disordered" evidence="2">
    <location>
        <begin position="298"/>
        <end position="354"/>
    </location>
</feature>
<dbReference type="Pfam" id="PF03732">
    <property type="entry name" value="Retrotrans_gag"/>
    <property type="match status" value="1"/>
</dbReference>
<feature type="domain" description="CCHC-type" evidence="3">
    <location>
        <begin position="243"/>
        <end position="257"/>
    </location>
</feature>
<dbReference type="AlphaFoldDB" id="A0AAV8CN80"/>
<dbReference type="Proteomes" id="UP001140206">
    <property type="component" value="Chromosome 4"/>
</dbReference>
<gene>
    <name evidence="4" type="ORF">LUZ62_067345</name>
</gene>
<feature type="compositionally biased region" description="Basic and acidic residues" evidence="2">
    <location>
        <begin position="491"/>
        <end position="505"/>
    </location>
</feature>
<dbReference type="PANTHER" id="PTHR33067">
    <property type="entry name" value="RNA-DIRECTED DNA POLYMERASE-RELATED"/>
    <property type="match status" value="1"/>
</dbReference>
<evidence type="ECO:0000256" key="1">
    <source>
        <dbReference type="PROSITE-ProRule" id="PRU00047"/>
    </source>
</evidence>
<comment type="caution">
    <text evidence="4">The sequence shown here is derived from an EMBL/GenBank/DDBJ whole genome shotgun (WGS) entry which is preliminary data.</text>
</comment>
<feature type="region of interest" description="Disordered" evidence="2">
    <location>
        <begin position="435"/>
        <end position="520"/>
    </location>
</feature>
<evidence type="ECO:0000313" key="4">
    <source>
        <dbReference type="EMBL" id="KAJ4756970.1"/>
    </source>
</evidence>
<dbReference type="Gene3D" id="2.40.70.10">
    <property type="entry name" value="Acid Proteases"/>
    <property type="match status" value="1"/>
</dbReference>
<keyword evidence="5" id="KW-1185">Reference proteome</keyword>
<dbReference type="PROSITE" id="PS50158">
    <property type="entry name" value="ZF_CCHC"/>
    <property type="match status" value="1"/>
</dbReference>
<evidence type="ECO:0000313" key="5">
    <source>
        <dbReference type="Proteomes" id="UP001140206"/>
    </source>
</evidence>
<keyword evidence="1" id="KW-0863">Zinc-finger</keyword>
<keyword evidence="1" id="KW-0862">Zinc</keyword>
<evidence type="ECO:0000256" key="2">
    <source>
        <dbReference type="SAM" id="MobiDB-lite"/>
    </source>
</evidence>
<name>A0AAV8CN80_9POAL</name>
<evidence type="ECO:0000259" key="3">
    <source>
        <dbReference type="PROSITE" id="PS50158"/>
    </source>
</evidence>
<organism evidence="4 5">
    <name type="scientific">Rhynchospora pubera</name>
    <dbReference type="NCBI Taxonomy" id="906938"/>
    <lineage>
        <taxon>Eukaryota</taxon>
        <taxon>Viridiplantae</taxon>
        <taxon>Streptophyta</taxon>
        <taxon>Embryophyta</taxon>
        <taxon>Tracheophyta</taxon>
        <taxon>Spermatophyta</taxon>
        <taxon>Magnoliopsida</taxon>
        <taxon>Liliopsida</taxon>
        <taxon>Poales</taxon>
        <taxon>Cyperaceae</taxon>
        <taxon>Cyperoideae</taxon>
        <taxon>Rhynchosporeae</taxon>
        <taxon>Rhynchospora</taxon>
    </lineage>
</organism>
<accession>A0AAV8CN80</accession>
<reference evidence="4" key="1">
    <citation type="submission" date="2022-08" db="EMBL/GenBank/DDBJ databases">
        <authorList>
            <person name="Marques A."/>
        </authorList>
    </citation>
    <scope>NUCLEOTIDE SEQUENCE</scope>
    <source>
        <strain evidence="4">RhyPub2mFocal</strain>
        <tissue evidence="4">Leaves</tissue>
    </source>
</reference>
<sequence length="829" mass="93880">MASTTVDMSKPKGVFMIGAVSICYQHEFTFYGDDKEDPHAHLQNFIDCTRLIKINGVSQQAIRLLLFHFTLKDSARKWYKTLKKGSIRSWDQMAQVFLERYFSTDRSDTIRRELNNFAQKDDETMRDAWERFRDLENSCPHHGIQDWLLIKNFYSGLYDNIKINIDSLSGGAFKRLDATQGRDLLDHCARNYTWYPIPNPRRSGHAKHQVHEITTRDERIAELEAKLASYQSAQGSHLYSNECGACGEEGHKSPDCPLAKINDDMAQVNSLNSEPSYYPRHIFNRSYSLDEGEQRNWEHMNDPNLKNTMQKSTLDRPYQPKYNYKGQNQQPPRRDQQPNNSNGPFSRKSVYNTDGVPPVVQEFMHQQGKFNLMMAEGLDELKATTNELKGSAASLQRLERMMEQQFSRPQGKLPGQPLVNPNAEIKAMHVLRSGREYQDPPMPADEQHQLSGQIDQPPVRSDQPIVEPDQAAQGHVEVQEPVRVDQTTVRSDQEGKKAQPKDKSSAETPVPAYQPPVPFPQRLVKSKEDAQFRIFWEILKQMQITIPFTDAIAHVPIYAKFLKELCTGKRSMEELKTVALTYKSSEALKNRMPPKLEDPGRFVLPCTIGRATIMQALCDMGASISLMPKSVFETIGIGELTPTSMTLKLADSTTRLPLGVLKDVPVQVGKFLVPGDFVVMEMEVDKEVPIILGRPFLRTAGVMMDALEGTILVRVGGERLLFSIDHAMKCPDPAKTCFMIQEIPEIEESLEDQYQIALETYQAFLCDMQEAIGVEETMEVEEEGNATLSMACSTTCSIRPDPCSSRPEPRPGMEPQSGDLFDPTRACPS</sequence>